<reference evidence="1" key="1">
    <citation type="submission" date="2018-05" db="EMBL/GenBank/DDBJ databases">
        <title>Draft genome of Mucuna pruriens seed.</title>
        <authorList>
            <person name="Nnadi N.E."/>
            <person name="Vos R."/>
            <person name="Hasami M.H."/>
            <person name="Devisetty U.K."/>
            <person name="Aguiy J.C."/>
        </authorList>
    </citation>
    <scope>NUCLEOTIDE SEQUENCE [LARGE SCALE GENOMIC DNA]</scope>
    <source>
        <strain evidence="1">JCA_2017</strain>
    </source>
</reference>
<keyword evidence="2" id="KW-1185">Reference proteome</keyword>
<proteinExistence type="predicted"/>
<dbReference type="EMBL" id="QJKJ01002642">
    <property type="protein sequence ID" value="RDY01942.1"/>
    <property type="molecule type" value="Genomic_DNA"/>
</dbReference>
<evidence type="ECO:0000313" key="2">
    <source>
        <dbReference type="Proteomes" id="UP000257109"/>
    </source>
</evidence>
<comment type="caution">
    <text evidence="1">The sequence shown here is derived from an EMBL/GenBank/DDBJ whole genome shotgun (WGS) entry which is preliminary data.</text>
</comment>
<gene>
    <name evidence="1" type="ORF">CR513_14665</name>
</gene>
<sequence length="232" mass="26666">MDAEGIDLTLNLDLIFRSMASALLWIQQILVSVSRISDFNLEFRFRFDFGGYAPLIRNCCSQRSFDWEAEFNCGFNLGRRRRMELFMRTVIGPKEDALILSIQRLRINGALVAASVINVPAQINSIPMLNGTNFKVWKETVEIVLGCMDLDLALRVEEPIPTMDNLQEVKIEKWERSNRMCLMIMKRSIPEAFRGSISESQNAIKFLEEIEQFFAKNEKAETSNLLAKLITM</sequence>
<name>A0A371HGU9_MUCPR</name>
<feature type="non-terminal residue" evidence="1">
    <location>
        <position position="232"/>
    </location>
</feature>
<dbReference type="OrthoDB" id="1722863at2759"/>
<organism evidence="1 2">
    <name type="scientific">Mucuna pruriens</name>
    <name type="common">Velvet bean</name>
    <name type="synonym">Dolichos pruriens</name>
    <dbReference type="NCBI Taxonomy" id="157652"/>
    <lineage>
        <taxon>Eukaryota</taxon>
        <taxon>Viridiplantae</taxon>
        <taxon>Streptophyta</taxon>
        <taxon>Embryophyta</taxon>
        <taxon>Tracheophyta</taxon>
        <taxon>Spermatophyta</taxon>
        <taxon>Magnoliopsida</taxon>
        <taxon>eudicotyledons</taxon>
        <taxon>Gunneridae</taxon>
        <taxon>Pentapetalae</taxon>
        <taxon>rosids</taxon>
        <taxon>fabids</taxon>
        <taxon>Fabales</taxon>
        <taxon>Fabaceae</taxon>
        <taxon>Papilionoideae</taxon>
        <taxon>50 kb inversion clade</taxon>
        <taxon>NPAAA clade</taxon>
        <taxon>indigoferoid/millettioid clade</taxon>
        <taxon>Phaseoleae</taxon>
        <taxon>Mucuna</taxon>
    </lineage>
</organism>
<protein>
    <submittedName>
        <fullName evidence="1">Uncharacterized protein</fullName>
    </submittedName>
</protein>
<accession>A0A371HGU9</accession>
<evidence type="ECO:0000313" key="1">
    <source>
        <dbReference type="EMBL" id="RDY01942.1"/>
    </source>
</evidence>
<feature type="non-terminal residue" evidence="1">
    <location>
        <position position="1"/>
    </location>
</feature>
<dbReference type="AlphaFoldDB" id="A0A371HGU9"/>
<dbReference type="Proteomes" id="UP000257109">
    <property type="component" value="Unassembled WGS sequence"/>
</dbReference>